<keyword evidence="12" id="KW-1185">Reference proteome</keyword>
<dbReference type="Gene3D" id="6.10.340.10">
    <property type="match status" value="1"/>
</dbReference>
<sequence>MITKTTTAEVKTILTEMERSFSNMKEICDSVNNNASFQQRMRTQYTTIEEQFSEDLNGNLELNSIVSGRKDISGIYVLGLNNICCKSNTASFQKTVYREDYWFDAVLDSGSDIWYGIHDESFVVKSSGTRYISLCSPYIDKSTGKINGVIVVELAENTLLDTITQYEPTDVRFTLLDNKCQILYSSDEFTLPSKLLTTLSYSTSGDNSATSIYPSAELIKRELFVYQKSATTNWSLIGNVPKNYLNSINIKIFVISAVILLVVAAIAIFLSLFLSRKFTDPIIHMKNAMKSVEDGDFSVQITAESQDELASLAHSFNHMVTHIQDLMNSIYEQQVRLRKSEFKALQAQINPHFLYNSLDSIVWLLKMNRNADSIHMLQNLAMLFRIALSKGSELIPIASEIQHITSYLEIQTIRYSRKFDYDIDFPENLKSYSTLKLLLQPLVENSIYHGLSKTKPHVHIHVEIMEDIDDIFFIVQDNGIGMTAEELSRLRTNIYSNTEIHSSGYGLHNINERIQTYFGDNYGLSIESEFNYGTTVKLKLPKQIHNADTGSMYSHSSQPIHSQTP</sequence>
<dbReference type="PANTHER" id="PTHR34220">
    <property type="entry name" value="SENSOR HISTIDINE KINASE YPDA"/>
    <property type="match status" value="1"/>
</dbReference>
<name>D4LUN3_9FIRM</name>
<keyword evidence="4" id="KW-0597">Phosphoprotein</keyword>
<keyword evidence="7" id="KW-0902">Two-component regulatory system</keyword>
<dbReference type="InterPro" id="IPR003594">
    <property type="entry name" value="HATPase_dom"/>
</dbReference>
<dbReference type="SMART" id="SM00387">
    <property type="entry name" value="HATPase_c"/>
    <property type="match status" value="1"/>
</dbReference>
<evidence type="ECO:0000256" key="4">
    <source>
        <dbReference type="ARBA" id="ARBA00022553"/>
    </source>
</evidence>
<keyword evidence="5 11" id="KW-0808">Transferase</keyword>
<reference evidence="11 12" key="2">
    <citation type="submission" date="2010-03" db="EMBL/GenBank/DDBJ databases">
        <authorList>
            <person name="Pajon A."/>
        </authorList>
    </citation>
    <scope>NUCLEOTIDE SEQUENCE [LARGE SCALE GENOMIC DNA]</scope>
    <source>
        <strain evidence="11 12">A2-162</strain>
    </source>
</reference>
<dbReference type="SMART" id="SM00304">
    <property type="entry name" value="HAMP"/>
    <property type="match status" value="1"/>
</dbReference>
<evidence type="ECO:0000256" key="1">
    <source>
        <dbReference type="ARBA" id="ARBA00000085"/>
    </source>
</evidence>
<dbReference type="PATRIC" id="fig|657314.3.peg.3180"/>
<dbReference type="AlphaFoldDB" id="D4LUN3"/>
<comment type="subcellular location">
    <subcellularLocation>
        <location evidence="2">Membrane</location>
    </subcellularLocation>
</comment>
<dbReference type="Pfam" id="PF06580">
    <property type="entry name" value="His_kinase"/>
    <property type="match status" value="1"/>
</dbReference>
<keyword evidence="8" id="KW-0472">Membrane</keyword>
<comment type="catalytic activity">
    <reaction evidence="1">
        <text>ATP + protein L-histidine = ADP + protein N-phospho-L-histidine.</text>
        <dbReference type="EC" id="2.7.13.3"/>
    </reaction>
</comment>
<evidence type="ECO:0000259" key="9">
    <source>
        <dbReference type="PROSITE" id="PS50109"/>
    </source>
</evidence>
<keyword evidence="6" id="KW-0418">Kinase</keyword>
<dbReference type="EMBL" id="FP929054">
    <property type="protein sequence ID" value="CBL24491.1"/>
    <property type="molecule type" value="Genomic_DNA"/>
</dbReference>
<dbReference type="InterPro" id="IPR003660">
    <property type="entry name" value="HAMP_dom"/>
</dbReference>
<dbReference type="Gene3D" id="3.30.565.10">
    <property type="entry name" value="Histidine kinase-like ATPase, C-terminal domain"/>
    <property type="match status" value="1"/>
</dbReference>
<evidence type="ECO:0000313" key="11">
    <source>
        <dbReference type="EMBL" id="CBL24491.1"/>
    </source>
</evidence>
<proteinExistence type="predicted"/>
<dbReference type="Proteomes" id="UP000008955">
    <property type="component" value="Chromosome"/>
</dbReference>
<evidence type="ECO:0000256" key="8">
    <source>
        <dbReference type="SAM" id="Phobius"/>
    </source>
</evidence>
<evidence type="ECO:0000313" key="12">
    <source>
        <dbReference type="Proteomes" id="UP000008955"/>
    </source>
</evidence>
<feature type="domain" description="HAMP" evidence="10">
    <location>
        <begin position="276"/>
        <end position="328"/>
    </location>
</feature>
<accession>D4LUN3</accession>
<feature type="domain" description="Histidine kinase" evidence="9">
    <location>
        <begin position="435"/>
        <end position="544"/>
    </location>
</feature>
<dbReference type="Pfam" id="PF02518">
    <property type="entry name" value="HATPase_c"/>
    <property type="match status" value="1"/>
</dbReference>
<dbReference type="InterPro" id="IPR005467">
    <property type="entry name" value="His_kinase_dom"/>
</dbReference>
<keyword evidence="8" id="KW-0812">Transmembrane</keyword>
<dbReference type="SUPFAM" id="SSF158472">
    <property type="entry name" value="HAMP domain-like"/>
    <property type="match status" value="1"/>
</dbReference>
<dbReference type="PROSITE" id="PS50885">
    <property type="entry name" value="HAMP"/>
    <property type="match status" value="1"/>
</dbReference>
<dbReference type="SUPFAM" id="SSF55874">
    <property type="entry name" value="ATPase domain of HSP90 chaperone/DNA topoisomerase II/histidine kinase"/>
    <property type="match status" value="1"/>
</dbReference>
<reference evidence="11 12" key="1">
    <citation type="submission" date="2010-03" db="EMBL/GenBank/DDBJ databases">
        <title>The genome sequence of Ruminococcus obeum A2-162.</title>
        <authorList>
            <consortium name="metaHIT consortium -- http://www.metahit.eu/"/>
            <person name="Pajon A."/>
            <person name="Turner K."/>
            <person name="Parkhill J."/>
            <person name="Duncan S."/>
            <person name="Flint H."/>
        </authorList>
    </citation>
    <scope>NUCLEOTIDE SEQUENCE [LARGE SCALE GENOMIC DNA]</scope>
    <source>
        <strain evidence="11 12">A2-162</strain>
    </source>
</reference>
<evidence type="ECO:0000256" key="2">
    <source>
        <dbReference type="ARBA" id="ARBA00004370"/>
    </source>
</evidence>
<dbReference type="Pfam" id="PF00672">
    <property type="entry name" value="HAMP"/>
    <property type="match status" value="1"/>
</dbReference>
<dbReference type="PROSITE" id="PS50109">
    <property type="entry name" value="HIS_KIN"/>
    <property type="match status" value="1"/>
</dbReference>
<dbReference type="InterPro" id="IPR036890">
    <property type="entry name" value="HATPase_C_sf"/>
</dbReference>
<evidence type="ECO:0000256" key="6">
    <source>
        <dbReference type="ARBA" id="ARBA00022777"/>
    </source>
</evidence>
<dbReference type="EC" id="2.7.13.3" evidence="3"/>
<dbReference type="HOGENOM" id="CLU_020473_6_1_9"/>
<protein>
    <recommendedName>
        <fullName evidence="3">histidine kinase</fullName>
        <ecNumber evidence="3">2.7.13.3</ecNumber>
    </recommendedName>
</protein>
<dbReference type="CDD" id="cd06225">
    <property type="entry name" value="HAMP"/>
    <property type="match status" value="1"/>
</dbReference>
<feature type="transmembrane region" description="Helical" evidence="8">
    <location>
        <begin position="252"/>
        <end position="275"/>
    </location>
</feature>
<evidence type="ECO:0000259" key="10">
    <source>
        <dbReference type="PROSITE" id="PS50885"/>
    </source>
</evidence>
<dbReference type="PANTHER" id="PTHR34220:SF7">
    <property type="entry name" value="SENSOR HISTIDINE KINASE YPDA"/>
    <property type="match status" value="1"/>
</dbReference>
<gene>
    <name evidence="11" type="ORF">CK5_32880</name>
</gene>
<dbReference type="InterPro" id="IPR050640">
    <property type="entry name" value="Bact_2-comp_sensor_kinase"/>
</dbReference>
<dbReference type="GO" id="GO:0000155">
    <property type="term" value="F:phosphorelay sensor kinase activity"/>
    <property type="evidence" value="ECO:0007669"/>
    <property type="project" value="InterPro"/>
</dbReference>
<dbReference type="InterPro" id="IPR010559">
    <property type="entry name" value="Sig_transdc_His_kin_internal"/>
</dbReference>
<dbReference type="GO" id="GO:0016020">
    <property type="term" value="C:membrane"/>
    <property type="evidence" value="ECO:0007669"/>
    <property type="project" value="UniProtKB-SubCell"/>
</dbReference>
<evidence type="ECO:0000256" key="7">
    <source>
        <dbReference type="ARBA" id="ARBA00023012"/>
    </source>
</evidence>
<dbReference type="KEGG" id="rob:CK5_32880"/>
<evidence type="ECO:0000256" key="5">
    <source>
        <dbReference type="ARBA" id="ARBA00022679"/>
    </source>
</evidence>
<keyword evidence="8" id="KW-1133">Transmembrane helix</keyword>
<evidence type="ECO:0000256" key="3">
    <source>
        <dbReference type="ARBA" id="ARBA00012438"/>
    </source>
</evidence>
<organism evidence="11 12">
    <name type="scientific">Blautia obeum A2-162</name>
    <dbReference type="NCBI Taxonomy" id="657314"/>
    <lineage>
        <taxon>Bacteria</taxon>
        <taxon>Bacillati</taxon>
        <taxon>Bacillota</taxon>
        <taxon>Clostridia</taxon>
        <taxon>Lachnospirales</taxon>
        <taxon>Lachnospiraceae</taxon>
        <taxon>Blautia</taxon>
    </lineage>
</organism>